<keyword evidence="6" id="KW-1185">Reference proteome</keyword>
<protein>
    <submittedName>
        <fullName evidence="5">ABC transporter ATP-binding protein</fullName>
    </submittedName>
</protein>
<dbReference type="InterPro" id="IPR003593">
    <property type="entry name" value="AAA+_ATPase"/>
</dbReference>
<dbReference type="GO" id="GO:0016887">
    <property type="term" value="F:ATP hydrolysis activity"/>
    <property type="evidence" value="ECO:0007669"/>
    <property type="project" value="InterPro"/>
</dbReference>
<accession>A0A923ID71</accession>
<proteinExistence type="predicted"/>
<keyword evidence="1" id="KW-0813">Transport</keyword>
<evidence type="ECO:0000259" key="4">
    <source>
        <dbReference type="PROSITE" id="PS50893"/>
    </source>
</evidence>
<dbReference type="InterPro" id="IPR027417">
    <property type="entry name" value="P-loop_NTPase"/>
</dbReference>
<dbReference type="Pfam" id="PF00005">
    <property type="entry name" value="ABC_tran"/>
    <property type="match status" value="1"/>
</dbReference>
<keyword evidence="2" id="KW-0547">Nucleotide-binding</keyword>
<sequence length="244" mass="28058">MLKLESVSKSYGRRQALDRVDLELRPGELVGLFGENGAGKTTLMKCILGYLDHRGSITLDGAPVTRKNIGRLSFATSEHSFFPTLPAEAHREFYRLHFPHFREKRFERLMDFFELPRSRELRRFSTGQQNQFEVILALCQGADYILMDEPFAGNDIFNREDFYKVLLGILEPGETVLLSTHLLEEVENFISRAVLLRSGKIVGDMPMMELEESGRSLMDFVKEAYQYRPDRVSRALSDLAPEEE</sequence>
<dbReference type="PANTHER" id="PTHR42939">
    <property type="entry name" value="ABC TRANSPORTER ATP-BINDING PROTEIN ALBC-RELATED"/>
    <property type="match status" value="1"/>
</dbReference>
<dbReference type="EMBL" id="JACONZ010000001">
    <property type="protein sequence ID" value="MBC5580082.1"/>
    <property type="molecule type" value="Genomic_DNA"/>
</dbReference>
<dbReference type="RefSeq" id="WP_186886455.1">
    <property type="nucleotide sequence ID" value="NZ_JACONZ010000001.1"/>
</dbReference>
<evidence type="ECO:0000313" key="6">
    <source>
        <dbReference type="Proteomes" id="UP000659630"/>
    </source>
</evidence>
<evidence type="ECO:0000256" key="3">
    <source>
        <dbReference type="ARBA" id="ARBA00022840"/>
    </source>
</evidence>
<name>A0A923ID71_9FIRM</name>
<dbReference type="PROSITE" id="PS50893">
    <property type="entry name" value="ABC_TRANSPORTER_2"/>
    <property type="match status" value="1"/>
</dbReference>
<dbReference type="Proteomes" id="UP000659630">
    <property type="component" value="Unassembled WGS sequence"/>
</dbReference>
<dbReference type="SUPFAM" id="SSF52540">
    <property type="entry name" value="P-loop containing nucleoside triphosphate hydrolases"/>
    <property type="match status" value="1"/>
</dbReference>
<dbReference type="Gene3D" id="3.40.50.300">
    <property type="entry name" value="P-loop containing nucleotide triphosphate hydrolases"/>
    <property type="match status" value="1"/>
</dbReference>
<dbReference type="InterPro" id="IPR003439">
    <property type="entry name" value="ABC_transporter-like_ATP-bd"/>
</dbReference>
<evidence type="ECO:0000256" key="2">
    <source>
        <dbReference type="ARBA" id="ARBA00022741"/>
    </source>
</evidence>
<evidence type="ECO:0000256" key="1">
    <source>
        <dbReference type="ARBA" id="ARBA00022448"/>
    </source>
</evidence>
<comment type="caution">
    <text evidence="5">The sequence shown here is derived from an EMBL/GenBank/DDBJ whole genome shotgun (WGS) entry which is preliminary data.</text>
</comment>
<dbReference type="CDD" id="cd03230">
    <property type="entry name" value="ABC_DR_subfamily_A"/>
    <property type="match status" value="1"/>
</dbReference>
<dbReference type="PANTHER" id="PTHR42939:SF1">
    <property type="entry name" value="ABC TRANSPORTER ATP-BINDING PROTEIN ALBC-RELATED"/>
    <property type="match status" value="1"/>
</dbReference>
<organism evidence="5 6">
    <name type="scientific">Anaerofilum hominis</name>
    <dbReference type="NCBI Taxonomy" id="2763016"/>
    <lineage>
        <taxon>Bacteria</taxon>
        <taxon>Bacillati</taxon>
        <taxon>Bacillota</taxon>
        <taxon>Clostridia</taxon>
        <taxon>Eubacteriales</taxon>
        <taxon>Oscillospiraceae</taxon>
        <taxon>Anaerofilum</taxon>
    </lineage>
</organism>
<dbReference type="InterPro" id="IPR051782">
    <property type="entry name" value="ABC_Transporter_VariousFunc"/>
</dbReference>
<feature type="domain" description="ABC transporter" evidence="4">
    <location>
        <begin position="2"/>
        <end position="223"/>
    </location>
</feature>
<reference evidence="5" key="1">
    <citation type="submission" date="2020-08" db="EMBL/GenBank/DDBJ databases">
        <title>Genome public.</title>
        <authorList>
            <person name="Liu C."/>
            <person name="Sun Q."/>
        </authorList>
    </citation>
    <scope>NUCLEOTIDE SEQUENCE</scope>
    <source>
        <strain evidence="5">BX8</strain>
    </source>
</reference>
<dbReference type="SMART" id="SM00382">
    <property type="entry name" value="AAA"/>
    <property type="match status" value="1"/>
</dbReference>
<dbReference type="AlphaFoldDB" id="A0A923ID71"/>
<keyword evidence="3 5" id="KW-0067">ATP-binding</keyword>
<dbReference type="GO" id="GO:0005524">
    <property type="term" value="F:ATP binding"/>
    <property type="evidence" value="ECO:0007669"/>
    <property type="project" value="UniProtKB-KW"/>
</dbReference>
<gene>
    <name evidence="5" type="ORF">H8S23_01015</name>
</gene>
<evidence type="ECO:0000313" key="5">
    <source>
        <dbReference type="EMBL" id="MBC5580082.1"/>
    </source>
</evidence>